<dbReference type="Pfam" id="PF08327">
    <property type="entry name" value="AHSA1"/>
    <property type="match status" value="1"/>
</dbReference>
<accession>A0ABT4VXR8</accession>
<name>A0ABT4VXR8_9HYPH</name>
<dbReference type="CDD" id="cd07814">
    <property type="entry name" value="SRPBCC_CalC_Aha1-like"/>
    <property type="match status" value="1"/>
</dbReference>
<dbReference type="Gene3D" id="3.30.530.20">
    <property type="match status" value="1"/>
</dbReference>
<evidence type="ECO:0000313" key="3">
    <source>
        <dbReference type="EMBL" id="MDA4848827.1"/>
    </source>
</evidence>
<gene>
    <name evidence="3" type="ORF">OOZ53_25980</name>
</gene>
<keyword evidence="4" id="KW-1185">Reference proteome</keyword>
<protein>
    <submittedName>
        <fullName evidence="3">SRPBCC domain-containing protein</fullName>
    </submittedName>
</protein>
<proteinExistence type="inferred from homology"/>
<feature type="domain" description="Activator of Hsp90 ATPase homologue 1/2-like C-terminal" evidence="2">
    <location>
        <begin position="14"/>
        <end position="137"/>
    </location>
</feature>
<evidence type="ECO:0000259" key="2">
    <source>
        <dbReference type="Pfam" id="PF08327"/>
    </source>
</evidence>
<comment type="similarity">
    <text evidence="1">Belongs to the AHA1 family.</text>
</comment>
<organism evidence="3 4">
    <name type="scientific">Hoeflea poritis</name>
    <dbReference type="NCBI Taxonomy" id="2993659"/>
    <lineage>
        <taxon>Bacteria</taxon>
        <taxon>Pseudomonadati</taxon>
        <taxon>Pseudomonadota</taxon>
        <taxon>Alphaproteobacteria</taxon>
        <taxon>Hyphomicrobiales</taxon>
        <taxon>Rhizobiaceae</taxon>
        <taxon>Hoeflea</taxon>
    </lineage>
</organism>
<evidence type="ECO:0000256" key="1">
    <source>
        <dbReference type="ARBA" id="ARBA00006817"/>
    </source>
</evidence>
<dbReference type="EMBL" id="JAPJZH010000034">
    <property type="protein sequence ID" value="MDA4848827.1"/>
    <property type="molecule type" value="Genomic_DNA"/>
</dbReference>
<sequence length="140" mass="16010">MTHIHRSITIAALIDDVWAYLTESDKIAQWLMPNTFVAQLGHAFTMDCPPGIGSGAPVRCEITELQPPEKGRARLAYTWVIDEPFTETLLEIELIELAQQTRCDLVHSGWRDGEDTLRDRHEEGWDMLLENRLRPLLEDG</sequence>
<dbReference type="Proteomes" id="UP001148313">
    <property type="component" value="Unassembled WGS sequence"/>
</dbReference>
<dbReference type="InterPro" id="IPR023393">
    <property type="entry name" value="START-like_dom_sf"/>
</dbReference>
<evidence type="ECO:0000313" key="4">
    <source>
        <dbReference type="Proteomes" id="UP001148313"/>
    </source>
</evidence>
<reference evidence="3" key="1">
    <citation type="submission" date="2022-11" db="EMBL/GenBank/DDBJ databases">
        <title>Hoeflea poritis sp. nov., isolated from scleractinian coral Porites lutea.</title>
        <authorList>
            <person name="Zhang G."/>
            <person name="Wei Q."/>
            <person name="Cai L."/>
        </authorList>
    </citation>
    <scope>NUCLEOTIDE SEQUENCE</scope>
    <source>
        <strain evidence="3">E7-10</strain>
    </source>
</reference>
<dbReference type="RefSeq" id="WP_271092706.1">
    <property type="nucleotide sequence ID" value="NZ_JAPJZH010000034.1"/>
</dbReference>
<dbReference type="InterPro" id="IPR013538">
    <property type="entry name" value="ASHA1/2-like_C"/>
</dbReference>
<dbReference type="SUPFAM" id="SSF55961">
    <property type="entry name" value="Bet v1-like"/>
    <property type="match status" value="1"/>
</dbReference>
<comment type="caution">
    <text evidence="3">The sequence shown here is derived from an EMBL/GenBank/DDBJ whole genome shotgun (WGS) entry which is preliminary data.</text>
</comment>